<protein>
    <submittedName>
        <fullName evidence="1">Uncharacterized protein</fullName>
    </submittedName>
</protein>
<comment type="caution">
    <text evidence="1">The sequence shown here is derived from an EMBL/GenBank/DDBJ whole genome shotgun (WGS) entry which is preliminary data.</text>
</comment>
<sequence length="127" mass="14615">MGWLCRKENYRKLSFYRQSKGKVWSGDLLPYSESPLVLFECDNTDNTDLFLQLTWNLPGGKSEGRGVSLPNLAFYNPEMIDNLVVEKNLLDSDVVIIGFQDLGKKLRDRITKLQNITSKLKSGEFMY</sequence>
<dbReference type="EMBL" id="BARW01026981">
    <property type="protein sequence ID" value="GAJ11418.1"/>
    <property type="molecule type" value="Genomic_DNA"/>
</dbReference>
<proteinExistence type="predicted"/>
<accession>X1U1H5</accession>
<organism evidence="1">
    <name type="scientific">marine sediment metagenome</name>
    <dbReference type="NCBI Taxonomy" id="412755"/>
    <lineage>
        <taxon>unclassified sequences</taxon>
        <taxon>metagenomes</taxon>
        <taxon>ecological metagenomes</taxon>
    </lineage>
</organism>
<dbReference type="AlphaFoldDB" id="X1U1H5"/>
<reference evidence="1" key="1">
    <citation type="journal article" date="2014" name="Front. Microbiol.">
        <title>High frequency of phylogenetically diverse reductive dehalogenase-homologous genes in deep subseafloor sedimentary metagenomes.</title>
        <authorList>
            <person name="Kawai M."/>
            <person name="Futagami T."/>
            <person name="Toyoda A."/>
            <person name="Takaki Y."/>
            <person name="Nishi S."/>
            <person name="Hori S."/>
            <person name="Arai W."/>
            <person name="Tsubouchi T."/>
            <person name="Morono Y."/>
            <person name="Uchiyama I."/>
            <person name="Ito T."/>
            <person name="Fujiyama A."/>
            <person name="Inagaki F."/>
            <person name="Takami H."/>
        </authorList>
    </citation>
    <scope>NUCLEOTIDE SEQUENCE</scope>
    <source>
        <strain evidence="1">Expedition CK06-06</strain>
    </source>
</reference>
<name>X1U1H5_9ZZZZ</name>
<evidence type="ECO:0000313" key="1">
    <source>
        <dbReference type="EMBL" id="GAJ11418.1"/>
    </source>
</evidence>
<gene>
    <name evidence="1" type="ORF">S12H4_43882</name>
</gene>